<sequence>MASKKSKQEEALKFLDDLDSFAPPTETASTDNGPQPGPPPPGAGSEGEAAEVLAFLDEITQKSTEPIRATTAHISRSGTPTLRKSTERVRLGGGSSLLPSASSSTTSLNRTLSTDGQRVKEKSDSVAAQNQGQATSGGWGWGSVWSSASAAIQQAKTVVDEQVKHIPKNEQARKWGEGVIEYAKTAQLDKLSQDFKRVGLSTLTDILNVVAPPISEHEVIQVWLSHDMQGYEGIEPLAYRALARVLEQVEGGDLVVNRGNESRPKEGSEGRDLNTVDSYETALKLSQVNIEDVIKTNSKDASTTKNAANATTYSHVYLRIQPFFSTFSQPPSKSETLAEPTQYLQFLIYLDDPEHKLTHVTVTQAVPSRWVALWDEYDWVEDLIADALRIGVEVIGQEYVVARMGWASKTTDGSNEEPASTDSTEDKAEGSTPVV</sequence>
<dbReference type="AlphaFoldDB" id="A0A409XI13"/>
<dbReference type="InterPro" id="IPR018814">
    <property type="entry name" value="DUF5427"/>
</dbReference>
<dbReference type="Proteomes" id="UP000283269">
    <property type="component" value="Unassembled WGS sequence"/>
</dbReference>
<dbReference type="STRING" id="93625.A0A409XI13"/>
<dbReference type="PANTHER" id="PTHR28265">
    <property type="entry name" value="MAINTENANCE OF TELOMERE CAPPING PROTEIN 1"/>
    <property type="match status" value="1"/>
</dbReference>
<gene>
    <name evidence="2" type="ORF">CVT25_014920</name>
</gene>
<feature type="compositionally biased region" description="Low complexity" evidence="1">
    <location>
        <begin position="96"/>
        <end position="114"/>
    </location>
</feature>
<dbReference type="FunCoup" id="A0A409XI13">
    <property type="interactions" value="7"/>
</dbReference>
<accession>A0A409XI13</accession>
<dbReference type="OrthoDB" id="5594977at2759"/>
<proteinExistence type="predicted"/>
<keyword evidence="3" id="KW-1185">Reference proteome</keyword>
<dbReference type="Pfam" id="PF10310">
    <property type="entry name" value="DUF5427"/>
    <property type="match status" value="1"/>
</dbReference>
<dbReference type="InParanoid" id="A0A409XI13"/>
<name>A0A409XI13_PSICY</name>
<feature type="compositionally biased region" description="Polar residues" evidence="1">
    <location>
        <begin position="72"/>
        <end position="83"/>
    </location>
</feature>
<reference evidence="2 3" key="1">
    <citation type="journal article" date="2018" name="Evol. Lett.">
        <title>Horizontal gene cluster transfer increased hallucinogenic mushroom diversity.</title>
        <authorList>
            <person name="Reynolds H.T."/>
            <person name="Vijayakumar V."/>
            <person name="Gluck-Thaler E."/>
            <person name="Korotkin H.B."/>
            <person name="Matheny P.B."/>
            <person name="Slot J.C."/>
        </authorList>
    </citation>
    <scope>NUCLEOTIDE SEQUENCE [LARGE SCALE GENOMIC DNA]</scope>
    <source>
        <strain evidence="2 3">2631</strain>
    </source>
</reference>
<comment type="caution">
    <text evidence="2">The sequence shown here is derived from an EMBL/GenBank/DDBJ whole genome shotgun (WGS) entry which is preliminary data.</text>
</comment>
<evidence type="ECO:0000313" key="2">
    <source>
        <dbReference type="EMBL" id="PPQ90402.1"/>
    </source>
</evidence>
<feature type="compositionally biased region" description="Polar residues" evidence="1">
    <location>
        <begin position="409"/>
        <end position="422"/>
    </location>
</feature>
<dbReference type="EMBL" id="NHYD01001635">
    <property type="protein sequence ID" value="PPQ90402.1"/>
    <property type="molecule type" value="Genomic_DNA"/>
</dbReference>
<feature type="region of interest" description="Disordered" evidence="1">
    <location>
        <begin position="409"/>
        <end position="435"/>
    </location>
</feature>
<feature type="region of interest" description="Disordered" evidence="1">
    <location>
        <begin position="1"/>
        <end position="139"/>
    </location>
</feature>
<evidence type="ECO:0000313" key="3">
    <source>
        <dbReference type="Proteomes" id="UP000283269"/>
    </source>
</evidence>
<organism evidence="2 3">
    <name type="scientific">Psilocybe cyanescens</name>
    <dbReference type="NCBI Taxonomy" id="93625"/>
    <lineage>
        <taxon>Eukaryota</taxon>
        <taxon>Fungi</taxon>
        <taxon>Dikarya</taxon>
        <taxon>Basidiomycota</taxon>
        <taxon>Agaricomycotina</taxon>
        <taxon>Agaricomycetes</taxon>
        <taxon>Agaricomycetidae</taxon>
        <taxon>Agaricales</taxon>
        <taxon>Agaricineae</taxon>
        <taxon>Strophariaceae</taxon>
        <taxon>Psilocybe</taxon>
    </lineage>
</organism>
<evidence type="ECO:0008006" key="4">
    <source>
        <dbReference type="Google" id="ProtNLM"/>
    </source>
</evidence>
<protein>
    <recommendedName>
        <fullName evidence="4">Maintenance of telomere capping protein 1</fullName>
    </recommendedName>
</protein>
<feature type="compositionally biased region" description="Basic and acidic residues" evidence="1">
    <location>
        <begin position="1"/>
        <end position="16"/>
    </location>
</feature>
<dbReference type="PANTHER" id="PTHR28265:SF1">
    <property type="entry name" value="MAINTENANCE OF TELOMERE CAPPING PROTEIN 1"/>
    <property type="match status" value="1"/>
</dbReference>
<evidence type="ECO:0000256" key="1">
    <source>
        <dbReference type="SAM" id="MobiDB-lite"/>
    </source>
</evidence>